<gene>
    <name evidence="2" type="ORF">GCM10010178_68420</name>
</gene>
<evidence type="ECO:0000313" key="3">
    <source>
        <dbReference type="Proteomes" id="UP000649573"/>
    </source>
</evidence>
<name>A0ABQ2V3K6_9PSEU</name>
<dbReference type="NCBIfam" id="TIGR04267">
    <property type="entry name" value="mod_HExxH"/>
    <property type="match status" value="1"/>
</dbReference>
<dbReference type="RefSeq" id="WP_189257894.1">
    <property type="nucleotide sequence ID" value="NZ_BMRE01000042.1"/>
</dbReference>
<accession>A0ABQ2V3K6</accession>
<feature type="region of interest" description="Disordered" evidence="1">
    <location>
        <begin position="398"/>
        <end position="421"/>
    </location>
</feature>
<dbReference type="InterPro" id="IPR026337">
    <property type="entry name" value="AKG_HExxH"/>
</dbReference>
<organism evidence="2 3">
    <name type="scientific">Lentzea flava</name>
    <dbReference type="NCBI Taxonomy" id="103732"/>
    <lineage>
        <taxon>Bacteria</taxon>
        <taxon>Bacillati</taxon>
        <taxon>Actinomycetota</taxon>
        <taxon>Actinomycetes</taxon>
        <taxon>Pseudonocardiales</taxon>
        <taxon>Pseudonocardiaceae</taxon>
        <taxon>Lentzea</taxon>
    </lineage>
</organism>
<feature type="compositionally biased region" description="Gly residues" evidence="1">
    <location>
        <begin position="412"/>
        <end position="421"/>
    </location>
</feature>
<feature type="compositionally biased region" description="Basic and acidic residues" evidence="1">
    <location>
        <begin position="399"/>
        <end position="410"/>
    </location>
</feature>
<dbReference type="Proteomes" id="UP000649573">
    <property type="component" value="Unassembled WGS sequence"/>
</dbReference>
<reference evidence="3" key="1">
    <citation type="journal article" date="2019" name="Int. J. Syst. Evol. Microbiol.">
        <title>The Global Catalogue of Microorganisms (GCM) 10K type strain sequencing project: providing services to taxonomists for standard genome sequencing and annotation.</title>
        <authorList>
            <consortium name="The Broad Institute Genomics Platform"/>
            <consortium name="The Broad Institute Genome Sequencing Center for Infectious Disease"/>
            <person name="Wu L."/>
            <person name="Ma J."/>
        </authorList>
    </citation>
    <scope>NUCLEOTIDE SEQUENCE [LARGE SCALE GENOMIC DNA]</scope>
    <source>
        <strain evidence="3">JCM 3296</strain>
    </source>
</reference>
<keyword evidence="3" id="KW-1185">Reference proteome</keyword>
<sequence>MTAALGVPRSVFAALARGGGGARAIGLLRAARLSRTKMLVRAIADLAEKTRHPAAAATRAAFAALARPPLAEVHAVLDHPRVGVWALRTYSLLRKGVVTAAAPGMLAAVAAAAQVRARVPGVIDLEPAGEVVLPSLGTFRADGPARVITSAEGSVVSDGRGRTVISPRPAKHWRPVGELCAEHGGLRLRLSVDGIAFHDLPDEVTVQGRFADEREAAVWRARITEGWRTLVEDHRGVAEEVAAALTVLTPLSAPRVGLISVTFANSFGCVAMSLPDNAREVALTFAHEVQHAKLAVLADLFPLVDQESAELLYAPWRPDPRPPDALLQGAYAHLGVAGFWRRYRDFEAQVEFARWRAAVLEALDALTGLTPSGQAFVAHMRDVLETWCAEPVSASARAEAARRNAEHRQDSAGGGPRAGTR</sequence>
<evidence type="ECO:0000256" key="1">
    <source>
        <dbReference type="SAM" id="MobiDB-lite"/>
    </source>
</evidence>
<dbReference type="EMBL" id="BMRE01000042">
    <property type="protein sequence ID" value="GGU66944.1"/>
    <property type="molecule type" value="Genomic_DNA"/>
</dbReference>
<proteinExistence type="predicted"/>
<comment type="caution">
    <text evidence="2">The sequence shown here is derived from an EMBL/GenBank/DDBJ whole genome shotgun (WGS) entry which is preliminary data.</text>
</comment>
<protein>
    <submittedName>
        <fullName evidence="2">HEXXH motif domain-containing protein</fullName>
    </submittedName>
</protein>
<evidence type="ECO:0000313" key="2">
    <source>
        <dbReference type="EMBL" id="GGU66944.1"/>
    </source>
</evidence>